<evidence type="ECO:0000256" key="3">
    <source>
        <dbReference type="ARBA" id="ARBA00022833"/>
    </source>
</evidence>
<dbReference type="GeneID" id="55013229"/>
<protein>
    <recommendedName>
        <fullName evidence="4">Zinc finger DksA/TraR C4-type domain-containing protein</fullName>
    </recommendedName>
</protein>
<dbReference type="KEGG" id="vg:55013229"/>
<dbReference type="RefSeq" id="YP_009821743.1">
    <property type="nucleotide sequence ID" value="NC_048179.1"/>
</dbReference>
<keyword evidence="1" id="KW-0479">Metal-binding</keyword>
<keyword evidence="2" id="KW-0863">Zinc-finger</keyword>
<evidence type="ECO:0000313" key="5">
    <source>
        <dbReference type="EMBL" id="QBZ70531.1"/>
    </source>
</evidence>
<dbReference type="GO" id="GO:0008270">
    <property type="term" value="F:zinc ion binding"/>
    <property type="evidence" value="ECO:0007669"/>
    <property type="project" value="UniProtKB-KW"/>
</dbReference>
<evidence type="ECO:0000313" key="6">
    <source>
        <dbReference type="Proteomes" id="UP000297083"/>
    </source>
</evidence>
<proteinExistence type="predicted"/>
<keyword evidence="3" id="KW-0862">Zinc</keyword>
<evidence type="ECO:0000259" key="4">
    <source>
        <dbReference type="Pfam" id="PF01258"/>
    </source>
</evidence>
<organism evidence="5 6">
    <name type="scientific">Salmonella phage ZCSE2</name>
    <dbReference type="NCBI Taxonomy" id="2562175"/>
    <lineage>
        <taxon>Viruses</taxon>
        <taxon>Duplodnaviria</taxon>
        <taxon>Heunggongvirae</taxon>
        <taxon>Uroviricota</taxon>
        <taxon>Caudoviricetes</taxon>
        <taxon>Loughboroughvirus</taxon>
        <taxon>Loughboroughvirus ZCSE2</taxon>
    </lineage>
</organism>
<dbReference type="EMBL" id="MK673511">
    <property type="protein sequence ID" value="QBZ70531.1"/>
    <property type="molecule type" value="Genomic_DNA"/>
</dbReference>
<evidence type="ECO:0000256" key="1">
    <source>
        <dbReference type="ARBA" id="ARBA00022723"/>
    </source>
</evidence>
<dbReference type="InterPro" id="IPR000962">
    <property type="entry name" value="Znf_DskA_TraR"/>
</dbReference>
<dbReference type="Pfam" id="PF01258">
    <property type="entry name" value="zf-dskA_traR"/>
    <property type="match status" value="1"/>
</dbReference>
<keyword evidence="6" id="KW-1185">Reference proteome</keyword>
<name>A0A4D6DVX3_9CAUD</name>
<dbReference type="Proteomes" id="UP000297083">
    <property type="component" value="Segment"/>
</dbReference>
<evidence type="ECO:0000256" key="2">
    <source>
        <dbReference type="ARBA" id="ARBA00022771"/>
    </source>
</evidence>
<reference evidence="5 6" key="1">
    <citation type="submission" date="2019-03" db="EMBL/GenBank/DDBJ databases">
        <authorList>
            <person name="Connerton I.F."/>
            <person name="El-Shibiny A."/>
            <person name="Hooton S."/>
            <person name="Mohamed A."/>
            <person name="Taha O."/>
            <person name="E-Sherif H.M."/>
            <person name="Connerton P.L."/>
        </authorList>
    </citation>
    <scope>NUCLEOTIDE SEQUENCE [LARGE SCALE GENOMIC DNA]</scope>
</reference>
<feature type="domain" description="Zinc finger DksA/TraR C4-type" evidence="4">
    <location>
        <begin position="38"/>
        <end position="69"/>
    </location>
</feature>
<accession>A0A4D6DVX3</accession>
<sequence length="74" mass="8230">MIETTRTSDVNDMASDAEQIARDAAIASRVQYKGVSPIDCYQCGEPIEPKRRELIAGTVLCSHCANFNERKAKR</sequence>